<dbReference type="SUPFAM" id="SSF50494">
    <property type="entry name" value="Trypsin-like serine proteases"/>
    <property type="match status" value="1"/>
</dbReference>
<dbReference type="Proteomes" id="UP001497623">
    <property type="component" value="Unassembled WGS sequence"/>
</dbReference>
<dbReference type="FunFam" id="2.40.10.10:FF:000068">
    <property type="entry name" value="transmembrane protease serine 2"/>
    <property type="match status" value="1"/>
</dbReference>
<gene>
    <name evidence="5" type="ORF">MNOR_LOCUS21072</name>
</gene>
<name>A0AAV2R6B4_MEGNR</name>
<feature type="signal peptide" evidence="3">
    <location>
        <begin position="1"/>
        <end position="27"/>
    </location>
</feature>
<dbReference type="CDD" id="cd00190">
    <property type="entry name" value="Tryp_SPc"/>
    <property type="match status" value="1"/>
</dbReference>
<dbReference type="InterPro" id="IPR043504">
    <property type="entry name" value="Peptidase_S1_PA_chymotrypsin"/>
</dbReference>
<sequence>LVMGKLPADLCPALLLLCLIALQPSSGAKIRTRQFIDGGNTGNQLIPHKILNNTLQYSNEGIVNKFRIINGLNTDMLYYPWMARFSVCNQGGCEHTCGGSLINSRWVVTAAHCIASETYCDGNFAEKHHTSQYKIVISGNIYTMSNYFIHPNYDGCRTDSVIVGYNDIALVKLAQSVNTNFISLPYQGDSFTQGKMIGYGKNEYGEVPNILQELNVKIHPGDQWQCRRHWGEVVNPYKLCAESSNIQGACQGDSGGSLFVSNRLGQHTLLGVFSMVALDEHDNCDPSSGLFDIFIRVYGYIQWINWTIQRNG</sequence>
<evidence type="ECO:0000313" key="5">
    <source>
        <dbReference type="EMBL" id="CAL4116902.1"/>
    </source>
</evidence>
<dbReference type="PANTHER" id="PTHR24260:SF138">
    <property type="entry name" value="IP10340P-RELATED"/>
    <property type="match status" value="1"/>
</dbReference>
<dbReference type="PANTHER" id="PTHR24260">
    <property type="match status" value="1"/>
</dbReference>
<evidence type="ECO:0000256" key="1">
    <source>
        <dbReference type="ARBA" id="ARBA00023157"/>
    </source>
</evidence>
<dbReference type="GO" id="GO:0006508">
    <property type="term" value="P:proteolysis"/>
    <property type="evidence" value="ECO:0007669"/>
    <property type="project" value="UniProtKB-KW"/>
</dbReference>
<dbReference type="GO" id="GO:0004252">
    <property type="term" value="F:serine-type endopeptidase activity"/>
    <property type="evidence" value="ECO:0007669"/>
    <property type="project" value="InterPro"/>
</dbReference>
<proteinExistence type="predicted"/>
<keyword evidence="2" id="KW-0720">Serine protease</keyword>
<evidence type="ECO:0000256" key="3">
    <source>
        <dbReference type="SAM" id="SignalP"/>
    </source>
</evidence>
<accession>A0AAV2R6B4</accession>
<dbReference type="PRINTS" id="PR00722">
    <property type="entry name" value="CHYMOTRYPSIN"/>
</dbReference>
<comment type="caution">
    <text evidence="5">The sequence shown here is derived from an EMBL/GenBank/DDBJ whole genome shotgun (WGS) entry which is preliminary data.</text>
</comment>
<keyword evidence="2" id="KW-0378">Hydrolase</keyword>
<keyword evidence="1" id="KW-1015">Disulfide bond</keyword>
<keyword evidence="6" id="KW-1185">Reference proteome</keyword>
<dbReference type="EMBL" id="CAXKWB010016708">
    <property type="protein sequence ID" value="CAL4116902.1"/>
    <property type="molecule type" value="Genomic_DNA"/>
</dbReference>
<keyword evidence="2" id="KW-0645">Protease</keyword>
<dbReference type="InterPro" id="IPR001254">
    <property type="entry name" value="Trypsin_dom"/>
</dbReference>
<feature type="domain" description="Peptidase S1" evidence="4">
    <location>
        <begin position="68"/>
        <end position="309"/>
    </location>
</feature>
<evidence type="ECO:0000313" key="6">
    <source>
        <dbReference type="Proteomes" id="UP001497623"/>
    </source>
</evidence>
<evidence type="ECO:0000259" key="4">
    <source>
        <dbReference type="PROSITE" id="PS50240"/>
    </source>
</evidence>
<feature type="non-terminal residue" evidence="5">
    <location>
        <position position="1"/>
    </location>
</feature>
<keyword evidence="3" id="KW-0732">Signal</keyword>
<dbReference type="PROSITE" id="PS00135">
    <property type="entry name" value="TRYPSIN_SER"/>
    <property type="match status" value="1"/>
</dbReference>
<protein>
    <recommendedName>
        <fullName evidence="4">Peptidase S1 domain-containing protein</fullName>
    </recommendedName>
</protein>
<dbReference type="InterPro" id="IPR018114">
    <property type="entry name" value="TRYPSIN_HIS"/>
</dbReference>
<dbReference type="InterPro" id="IPR001314">
    <property type="entry name" value="Peptidase_S1A"/>
</dbReference>
<dbReference type="SMART" id="SM00020">
    <property type="entry name" value="Tryp_SPc"/>
    <property type="match status" value="1"/>
</dbReference>
<evidence type="ECO:0000256" key="2">
    <source>
        <dbReference type="RuleBase" id="RU363034"/>
    </source>
</evidence>
<feature type="chain" id="PRO_5043506195" description="Peptidase S1 domain-containing protein" evidence="3">
    <location>
        <begin position="28"/>
        <end position="312"/>
    </location>
</feature>
<dbReference type="PROSITE" id="PS00134">
    <property type="entry name" value="TRYPSIN_HIS"/>
    <property type="match status" value="1"/>
</dbReference>
<dbReference type="PROSITE" id="PS50240">
    <property type="entry name" value="TRYPSIN_DOM"/>
    <property type="match status" value="1"/>
</dbReference>
<dbReference type="InterPro" id="IPR033116">
    <property type="entry name" value="TRYPSIN_SER"/>
</dbReference>
<dbReference type="AlphaFoldDB" id="A0AAV2R6B4"/>
<dbReference type="InterPro" id="IPR051333">
    <property type="entry name" value="CLIP_Serine_Protease"/>
</dbReference>
<reference evidence="5 6" key="1">
    <citation type="submission" date="2024-05" db="EMBL/GenBank/DDBJ databases">
        <authorList>
            <person name="Wallberg A."/>
        </authorList>
    </citation>
    <scope>NUCLEOTIDE SEQUENCE [LARGE SCALE GENOMIC DNA]</scope>
</reference>
<dbReference type="Gene3D" id="2.40.10.10">
    <property type="entry name" value="Trypsin-like serine proteases"/>
    <property type="match status" value="1"/>
</dbReference>
<organism evidence="5 6">
    <name type="scientific">Meganyctiphanes norvegica</name>
    <name type="common">Northern krill</name>
    <name type="synonym">Thysanopoda norvegica</name>
    <dbReference type="NCBI Taxonomy" id="48144"/>
    <lineage>
        <taxon>Eukaryota</taxon>
        <taxon>Metazoa</taxon>
        <taxon>Ecdysozoa</taxon>
        <taxon>Arthropoda</taxon>
        <taxon>Crustacea</taxon>
        <taxon>Multicrustacea</taxon>
        <taxon>Malacostraca</taxon>
        <taxon>Eumalacostraca</taxon>
        <taxon>Eucarida</taxon>
        <taxon>Euphausiacea</taxon>
        <taxon>Euphausiidae</taxon>
        <taxon>Meganyctiphanes</taxon>
    </lineage>
</organism>
<dbReference type="Pfam" id="PF00089">
    <property type="entry name" value="Trypsin"/>
    <property type="match status" value="1"/>
</dbReference>
<dbReference type="InterPro" id="IPR009003">
    <property type="entry name" value="Peptidase_S1_PA"/>
</dbReference>